<dbReference type="Pfam" id="PF04364">
    <property type="entry name" value="DNA_pol3_chi"/>
    <property type="match status" value="1"/>
</dbReference>
<keyword evidence="2" id="KW-1185">Reference proteome</keyword>
<dbReference type="RefSeq" id="WP_011311091.1">
    <property type="nucleotide sequence ID" value="NC_007404.1"/>
</dbReference>
<dbReference type="PANTHER" id="PTHR38767:SF1">
    <property type="entry name" value="DNA POLYMERASE III SUBUNIT CHI"/>
    <property type="match status" value="1"/>
</dbReference>
<gene>
    <name evidence="1" type="ordered locus">Tbd_0579</name>
</gene>
<dbReference type="SUPFAM" id="SSF102400">
    <property type="entry name" value="DNA polymerase III chi subunit"/>
    <property type="match status" value="1"/>
</dbReference>
<dbReference type="KEGG" id="tbd:Tbd_0579"/>
<accession>Q3SL84</accession>
<dbReference type="PANTHER" id="PTHR38767">
    <property type="entry name" value="DNA POLYMERASE III SUBUNIT CHI"/>
    <property type="match status" value="1"/>
</dbReference>
<sequence length="143" mass="15773">MTEIIFYTFAEDRLDVARRVAAKAYGQGKQVMIYAPDAAVAGAVDRMLWTTPALGFVPHARDSDALAAETPVLIGADAGALRHADVMINLDSAQPPAFGRFERLVEIVGTDDAEREQGRARYRFYQSRGYALKTHDLRQQSEG</sequence>
<dbReference type="GO" id="GO:0003887">
    <property type="term" value="F:DNA-directed DNA polymerase activity"/>
    <property type="evidence" value="ECO:0007669"/>
    <property type="project" value="InterPro"/>
</dbReference>
<reference evidence="1 2" key="1">
    <citation type="journal article" date="2006" name="J. Bacteriol.">
        <title>The genome sequence of the obligately chemolithoautotrophic, facultatively anaerobic bacterium Thiobacillus denitrificans.</title>
        <authorList>
            <person name="Beller H.R."/>
            <person name="Chain P.S."/>
            <person name="Letain T.E."/>
            <person name="Chakicherla A."/>
            <person name="Larimer F.W."/>
            <person name="Richardson P.M."/>
            <person name="Coleman M.A."/>
            <person name="Wood A.P."/>
            <person name="Kelly D.P."/>
        </authorList>
    </citation>
    <scope>NUCLEOTIDE SEQUENCE [LARGE SCALE GENOMIC DNA]</scope>
    <source>
        <strain evidence="1 2">ATCC 25259</strain>
    </source>
</reference>
<dbReference type="InterPro" id="IPR007459">
    <property type="entry name" value="DNA_pol3_chi"/>
</dbReference>
<dbReference type="HOGENOM" id="CLU_131584_2_0_4"/>
<organism evidence="1 2">
    <name type="scientific">Thiobacillus denitrificans (strain ATCC 25259 / T1)</name>
    <dbReference type="NCBI Taxonomy" id="292415"/>
    <lineage>
        <taxon>Bacteria</taxon>
        <taxon>Pseudomonadati</taxon>
        <taxon>Pseudomonadota</taxon>
        <taxon>Betaproteobacteria</taxon>
        <taxon>Nitrosomonadales</taxon>
        <taxon>Thiobacillaceae</taxon>
        <taxon>Thiobacillus</taxon>
    </lineage>
</organism>
<evidence type="ECO:0000313" key="1">
    <source>
        <dbReference type="EMBL" id="AAZ96532.1"/>
    </source>
</evidence>
<protein>
    <submittedName>
        <fullName evidence="1">Putative DNA polymerase III chi subunit</fullName>
    </submittedName>
</protein>
<dbReference type="Proteomes" id="UP000008291">
    <property type="component" value="Chromosome"/>
</dbReference>
<dbReference type="InterPro" id="IPR036768">
    <property type="entry name" value="PolIII_chi_sf"/>
</dbReference>
<name>Q3SL84_THIDA</name>
<evidence type="ECO:0000313" key="2">
    <source>
        <dbReference type="Proteomes" id="UP000008291"/>
    </source>
</evidence>
<dbReference type="STRING" id="292415.Tbd_0579"/>
<dbReference type="OrthoDB" id="5297568at2"/>
<proteinExistence type="predicted"/>
<dbReference type="AlphaFoldDB" id="Q3SL84"/>
<dbReference type="eggNOG" id="COG2927">
    <property type="taxonomic scope" value="Bacteria"/>
</dbReference>
<dbReference type="Gene3D" id="3.40.50.10110">
    <property type="entry name" value="DNA polymerase III subunit chi"/>
    <property type="match status" value="1"/>
</dbReference>
<dbReference type="GO" id="GO:0032298">
    <property type="term" value="P:positive regulation of DNA-templated DNA replication initiation"/>
    <property type="evidence" value="ECO:0007669"/>
    <property type="project" value="TreeGrafter"/>
</dbReference>
<dbReference type="EMBL" id="CP000116">
    <property type="protein sequence ID" value="AAZ96532.1"/>
    <property type="molecule type" value="Genomic_DNA"/>
</dbReference>
<dbReference type="GO" id="GO:0006260">
    <property type="term" value="P:DNA replication"/>
    <property type="evidence" value="ECO:0007669"/>
    <property type="project" value="InterPro"/>
</dbReference>
<dbReference type="GO" id="GO:0003677">
    <property type="term" value="F:DNA binding"/>
    <property type="evidence" value="ECO:0007669"/>
    <property type="project" value="InterPro"/>
</dbReference>